<evidence type="ECO:0000313" key="2">
    <source>
        <dbReference type="Proteomes" id="UP000015102"/>
    </source>
</evidence>
<dbReference type="AlphaFoldDB" id="T1GH58"/>
<evidence type="ECO:0000313" key="1">
    <source>
        <dbReference type="EnsemblMetazoa" id="MESCA002743-PA"/>
    </source>
</evidence>
<reference evidence="2" key="1">
    <citation type="submission" date="2013-02" db="EMBL/GenBank/DDBJ databases">
        <authorList>
            <person name="Hughes D."/>
        </authorList>
    </citation>
    <scope>NUCLEOTIDE SEQUENCE</scope>
    <source>
        <strain>Durham</strain>
        <strain evidence="2">NC isolate 2 -- Noor lab</strain>
    </source>
</reference>
<dbReference type="EnsemblMetazoa" id="MESCA002743-RA">
    <property type="protein sequence ID" value="MESCA002743-PA"/>
    <property type="gene ID" value="MESCA002743"/>
</dbReference>
<dbReference type="EMBL" id="CAQQ02040386">
    <property type="status" value="NOT_ANNOTATED_CDS"/>
    <property type="molecule type" value="Genomic_DNA"/>
</dbReference>
<accession>T1GH58</accession>
<dbReference type="Proteomes" id="UP000015102">
    <property type="component" value="Unassembled WGS sequence"/>
</dbReference>
<dbReference type="HOGENOM" id="CLU_2040747_0_0_1"/>
<dbReference type="EMBL" id="CAQQ02040385">
    <property type="status" value="NOT_ANNOTATED_CDS"/>
    <property type="molecule type" value="Genomic_DNA"/>
</dbReference>
<keyword evidence="2" id="KW-1185">Reference proteome</keyword>
<organism evidence="1 2">
    <name type="scientific">Megaselia scalaris</name>
    <name type="common">Humpbacked fly</name>
    <name type="synonym">Phora scalaris</name>
    <dbReference type="NCBI Taxonomy" id="36166"/>
    <lineage>
        <taxon>Eukaryota</taxon>
        <taxon>Metazoa</taxon>
        <taxon>Ecdysozoa</taxon>
        <taxon>Arthropoda</taxon>
        <taxon>Hexapoda</taxon>
        <taxon>Insecta</taxon>
        <taxon>Pterygota</taxon>
        <taxon>Neoptera</taxon>
        <taxon>Endopterygota</taxon>
        <taxon>Diptera</taxon>
        <taxon>Brachycera</taxon>
        <taxon>Muscomorpha</taxon>
        <taxon>Platypezoidea</taxon>
        <taxon>Phoridae</taxon>
        <taxon>Megaseliini</taxon>
        <taxon>Megaselia</taxon>
    </lineage>
</organism>
<reference evidence="1" key="2">
    <citation type="submission" date="2015-06" db="UniProtKB">
        <authorList>
            <consortium name="EnsemblMetazoa"/>
        </authorList>
    </citation>
    <scope>IDENTIFICATION</scope>
</reference>
<protein>
    <submittedName>
        <fullName evidence="1">Uncharacterized protein</fullName>
    </submittedName>
</protein>
<name>T1GH58_MEGSC</name>
<proteinExistence type="predicted"/>
<sequence length="121" mass="14320">MYISTPGYGRQKDALDMLLEIKWNGNGMDEDRSTSQYDMPPHHDFGGNIYLFGKVVTSGVKNGKETMLVWWMIPSSYGQRFHQKFNNMQFVPFWKSITSGIRKMERKQFLDWWCSMWGYSI</sequence>
<dbReference type="EMBL" id="CAQQ02040387">
    <property type="status" value="NOT_ANNOTATED_CDS"/>
    <property type="molecule type" value="Genomic_DNA"/>
</dbReference>